<dbReference type="Gene3D" id="3.40.50.2300">
    <property type="match status" value="2"/>
</dbReference>
<gene>
    <name evidence="5" type="ORF">JN12_02639</name>
</gene>
<evidence type="ECO:0000256" key="1">
    <source>
        <dbReference type="ARBA" id="ARBA00010062"/>
    </source>
</evidence>
<dbReference type="RefSeq" id="WP_211360544.1">
    <property type="nucleotide sequence ID" value="NZ_VLLN01000017.1"/>
</dbReference>
<dbReference type="PANTHER" id="PTHR30483">
    <property type="entry name" value="LEUCINE-SPECIFIC-BINDING PROTEIN"/>
    <property type="match status" value="1"/>
</dbReference>
<sequence>MKRIAPFAVLFALWTSAASAEPVATPIPIGIGVAQTSNVALFGQEQVSGARIAEKQLNAAGVNGTPIRLVMQDTGGDEAGTINAFQNLINRDKVVGIVGPTLSQQAFSADPIANRMKVPVLGPSNTAKGIPQIGEFIGRVSAPVAKVAPSAVNQALRQNPTIKRVAVLYAQNDAYSTSETGTFQEAVKSHGLQLVTVQKFMTTDTDFTTQATAVLGAKVELVIISGLAADGGNLAKQLRQLGYKGLIIGGNGFNTANVFPVCGKDCDGILVAQAYSPDVKNPVNNAFVNEYRKQFKKDPPQFAAQSFTAVQVFVEALRKVEAATRKKITQLDIATVRTELNKAIRTGSYITPLGEISLDHEGEIHQKAFYVSQIRMDAGGKSGKFVIVK</sequence>
<dbReference type="InterPro" id="IPR051010">
    <property type="entry name" value="BCAA_transport"/>
</dbReference>
<dbReference type="AlphaFoldDB" id="A0A562VKG0"/>
<name>A0A562VKG0_9BACT</name>
<dbReference type="CDD" id="cd06348">
    <property type="entry name" value="PBP1_ABC_HAAT-like"/>
    <property type="match status" value="1"/>
</dbReference>
<evidence type="ECO:0000259" key="4">
    <source>
        <dbReference type="Pfam" id="PF13458"/>
    </source>
</evidence>
<evidence type="ECO:0000313" key="6">
    <source>
        <dbReference type="Proteomes" id="UP000319449"/>
    </source>
</evidence>
<feature type="chain" id="PRO_5022001928" evidence="3">
    <location>
        <begin position="21"/>
        <end position="389"/>
    </location>
</feature>
<feature type="signal peptide" evidence="3">
    <location>
        <begin position="1"/>
        <end position="20"/>
    </location>
</feature>
<comment type="similarity">
    <text evidence="1">Belongs to the leucine-binding protein family.</text>
</comment>
<dbReference type="EMBL" id="VLLN01000017">
    <property type="protein sequence ID" value="TWJ18237.1"/>
    <property type="molecule type" value="Genomic_DNA"/>
</dbReference>
<dbReference type="PANTHER" id="PTHR30483:SF6">
    <property type="entry name" value="PERIPLASMIC BINDING PROTEIN OF ABC TRANSPORTER FOR NATURAL AMINO ACIDS"/>
    <property type="match status" value="1"/>
</dbReference>
<comment type="caution">
    <text evidence="5">The sequence shown here is derived from an EMBL/GenBank/DDBJ whole genome shotgun (WGS) entry which is preliminary data.</text>
</comment>
<accession>A0A562VKG0</accession>
<dbReference type="Pfam" id="PF13458">
    <property type="entry name" value="Peripla_BP_6"/>
    <property type="match status" value="1"/>
</dbReference>
<organism evidence="5 6">
    <name type="scientific">Geobacter argillaceus</name>
    <dbReference type="NCBI Taxonomy" id="345631"/>
    <lineage>
        <taxon>Bacteria</taxon>
        <taxon>Pseudomonadati</taxon>
        <taxon>Thermodesulfobacteriota</taxon>
        <taxon>Desulfuromonadia</taxon>
        <taxon>Geobacterales</taxon>
        <taxon>Geobacteraceae</taxon>
        <taxon>Geobacter</taxon>
    </lineage>
</organism>
<dbReference type="SUPFAM" id="SSF53822">
    <property type="entry name" value="Periplasmic binding protein-like I"/>
    <property type="match status" value="1"/>
</dbReference>
<keyword evidence="6" id="KW-1185">Reference proteome</keyword>
<dbReference type="InterPro" id="IPR028082">
    <property type="entry name" value="Peripla_BP_I"/>
</dbReference>
<evidence type="ECO:0000256" key="3">
    <source>
        <dbReference type="SAM" id="SignalP"/>
    </source>
</evidence>
<keyword evidence="2 3" id="KW-0732">Signal</keyword>
<feature type="domain" description="Leucine-binding protein" evidence="4">
    <location>
        <begin position="26"/>
        <end position="375"/>
    </location>
</feature>
<dbReference type="Proteomes" id="UP000319449">
    <property type="component" value="Unassembled WGS sequence"/>
</dbReference>
<evidence type="ECO:0000313" key="5">
    <source>
        <dbReference type="EMBL" id="TWJ18237.1"/>
    </source>
</evidence>
<reference evidence="5 6" key="1">
    <citation type="submission" date="2019-07" db="EMBL/GenBank/DDBJ databases">
        <title>Genomic Encyclopedia of Archaeal and Bacterial Type Strains, Phase II (KMG-II): from individual species to whole genera.</title>
        <authorList>
            <person name="Goeker M."/>
        </authorList>
    </citation>
    <scope>NUCLEOTIDE SEQUENCE [LARGE SCALE GENOMIC DNA]</scope>
    <source>
        <strain evidence="5 6">ATCC BAA-1139</strain>
    </source>
</reference>
<protein>
    <submittedName>
        <fullName evidence="5">Amino acid/amide ABC transporter substrate-binding protein, HAAT family (TC 3.A.1.4.-)</fullName>
    </submittedName>
</protein>
<dbReference type="InterPro" id="IPR028081">
    <property type="entry name" value="Leu-bd"/>
</dbReference>
<evidence type="ECO:0000256" key="2">
    <source>
        <dbReference type="ARBA" id="ARBA00022729"/>
    </source>
</evidence>
<proteinExistence type="inferred from homology"/>